<dbReference type="GO" id="GO:0003677">
    <property type="term" value="F:DNA binding"/>
    <property type="evidence" value="ECO:0007669"/>
    <property type="project" value="UniProtKB-KW"/>
</dbReference>
<dbReference type="PRINTS" id="PR00038">
    <property type="entry name" value="HTHLUXR"/>
</dbReference>
<proteinExistence type="predicted"/>
<dbReference type="GO" id="GO:0006355">
    <property type="term" value="P:regulation of DNA-templated transcription"/>
    <property type="evidence" value="ECO:0007669"/>
    <property type="project" value="InterPro"/>
</dbReference>
<gene>
    <name evidence="6" type="ORF">ABV298_24755</name>
</gene>
<evidence type="ECO:0000313" key="6">
    <source>
        <dbReference type="EMBL" id="XCH23488.1"/>
    </source>
</evidence>
<dbReference type="Pfam" id="PF00072">
    <property type="entry name" value="Response_reg"/>
    <property type="match status" value="1"/>
</dbReference>
<dbReference type="EMBL" id="CP159289">
    <property type="protein sequence ID" value="XCH23488.1"/>
    <property type="molecule type" value="Genomic_DNA"/>
</dbReference>
<evidence type="ECO:0000259" key="4">
    <source>
        <dbReference type="PROSITE" id="PS50043"/>
    </source>
</evidence>
<evidence type="ECO:0000256" key="1">
    <source>
        <dbReference type="ARBA" id="ARBA00022553"/>
    </source>
</evidence>
<evidence type="ECO:0000256" key="3">
    <source>
        <dbReference type="PROSITE-ProRule" id="PRU00169"/>
    </source>
</evidence>
<organism evidence="6">
    <name type="scientific">Dyadobacter sp. 676</name>
    <dbReference type="NCBI Taxonomy" id="3088362"/>
    <lineage>
        <taxon>Bacteria</taxon>
        <taxon>Pseudomonadati</taxon>
        <taxon>Bacteroidota</taxon>
        <taxon>Cytophagia</taxon>
        <taxon>Cytophagales</taxon>
        <taxon>Spirosomataceae</taxon>
        <taxon>Dyadobacter</taxon>
    </lineage>
</organism>
<dbReference type="CDD" id="cd17535">
    <property type="entry name" value="REC_NarL-like"/>
    <property type="match status" value="1"/>
</dbReference>
<dbReference type="InterPro" id="IPR001789">
    <property type="entry name" value="Sig_transdc_resp-reg_receiver"/>
</dbReference>
<dbReference type="PROSITE" id="PS50043">
    <property type="entry name" value="HTH_LUXR_2"/>
    <property type="match status" value="1"/>
</dbReference>
<accession>A0AAU8FIF5</accession>
<dbReference type="PROSITE" id="PS50110">
    <property type="entry name" value="RESPONSE_REGULATORY"/>
    <property type="match status" value="1"/>
</dbReference>
<dbReference type="InterPro" id="IPR039420">
    <property type="entry name" value="WalR-like"/>
</dbReference>
<dbReference type="SMART" id="SM00421">
    <property type="entry name" value="HTH_LUXR"/>
    <property type="match status" value="1"/>
</dbReference>
<dbReference type="InterPro" id="IPR016032">
    <property type="entry name" value="Sig_transdc_resp-reg_C-effctor"/>
</dbReference>
<dbReference type="Pfam" id="PF00196">
    <property type="entry name" value="GerE"/>
    <property type="match status" value="1"/>
</dbReference>
<name>A0AAU8FIF5_9BACT</name>
<dbReference type="SUPFAM" id="SSF52172">
    <property type="entry name" value="CheY-like"/>
    <property type="match status" value="1"/>
</dbReference>
<dbReference type="AlphaFoldDB" id="A0AAU8FIF5"/>
<keyword evidence="2" id="KW-0238">DNA-binding</keyword>
<feature type="domain" description="Response regulatory" evidence="5">
    <location>
        <begin position="6"/>
        <end position="123"/>
    </location>
</feature>
<dbReference type="InterPro" id="IPR011006">
    <property type="entry name" value="CheY-like_superfamily"/>
</dbReference>
<reference evidence="6" key="1">
    <citation type="submission" date="2024-06" db="EMBL/GenBank/DDBJ databases">
        <title>Sequencing and assembly of the genome of Dyadobacter sp. strain 676, a symbiont of Cyamopsis tetragonoloba.</title>
        <authorList>
            <person name="Guro P."/>
            <person name="Sazanova A."/>
            <person name="Kuznetsova I."/>
            <person name="Belimov A."/>
            <person name="Safronova V."/>
        </authorList>
    </citation>
    <scope>NUCLEOTIDE SEQUENCE</scope>
    <source>
        <strain evidence="6">676</strain>
    </source>
</reference>
<dbReference type="SUPFAM" id="SSF46894">
    <property type="entry name" value="C-terminal effector domain of the bipartite response regulators"/>
    <property type="match status" value="1"/>
</dbReference>
<dbReference type="InterPro" id="IPR000792">
    <property type="entry name" value="Tscrpt_reg_LuxR_C"/>
</dbReference>
<dbReference type="GO" id="GO:0000160">
    <property type="term" value="P:phosphorelay signal transduction system"/>
    <property type="evidence" value="ECO:0007669"/>
    <property type="project" value="InterPro"/>
</dbReference>
<evidence type="ECO:0000256" key="2">
    <source>
        <dbReference type="ARBA" id="ARBA00023125"/>
    </source>
</evidence>
<sequence length="215" mass="24262">MKPFQKVLIADDHSIVRYGLRLLVQEVTGTNGAIDFARDGLEIRKLLQTNRYDFLILDINMPHSDGLTLVTEIISRSPEIRILVLSVNPEKAHAKRYLEAGAYGYVEKGESDEELRKAIVHIAGGQRYMSQAQMQLFSNMLFGKKYQNPFDQLSPREFAAAMLFLKGHGLAEVAETMHISVSTASTHKSRIFHKLAVENLLDLQKLAKLHSVLED</sequence>
<dbReference type="RefSeq" id="WP_353718812.1">
    <property type="nucleotide sequence ID" value="NZ_CP159289.1"/>
</dbReference>
<evidence type="ECO:0000259" key="5">
    <source>
        <dbReference type="PROSITE" id="PS50110"/>
    </source>
</evidence>
<dbReference type="PANTHER" id="PTHR43214">
    <property type="entry name" value="TWO-COMPONENT RESPONSE REGULATOR"/>
    <property type="match status" value="1"/>
</dbReference>
<dbReference type="Gene3D" id="3.40.50.2300">
    <property type="match status" value="1"/>
</dbReference>
<feature type="domain" description="HTH luxR-type" evidence="4">
    <location>
        <begin position="146"/>
        <end position="211"/>
    </location>
</feature>
<dbReference type="InterPro" id="IPR058245">
    <property type="entry name" value="NreC/VraR/RcsB-like_REC"/>
</dbReference>
<protein>
    <submittedName>
        <fullName evidence="6">Response regulator transcription factor</fullName>
    </submittedName>
</protein>
<feature type="modified residue" description="4-aspartylphosphate" evidence="3">
    <location>
        <position position="58"/>
    </location>
</feature>
<dbReference type="PANTHER" id="PTHR43214:SF43">
    <property type="entry name" value="TWO-COMPONENT RESPONSE REGULATOR"/>
    <property type="match status" value="1"/>
</dbReference>
<keyword evidence="1 3" id="KW-0597">Phosphoprotein</keyword>
<dbReference type="SMART" id="SM00448">
    <property type="entry name" value="REC"/>
    <property type="match status" value="1"/>
</dbReference>